<dbReference type="EMBL" id="JBBKAR010000033">
    <property type="protein sequence ID" value="MEJ8304509.1"/>
    <property type="molecule type" value="Genomic_DNA"/>
</dbReference>
<dbReference type="Proteomes" id="UP001380953">
    <property type="component" value="Unassembled WGS sequence"/>
</dbReference>
<protein>
    <submittedName>
        <fullName evidence="1">Serpin family protein</fullName>
    </submittedName>
</protein>
<comment type="caution">
    <text evidence="1">The sequence shown here is derived from an EMBL/GenBank/DDBJ whole genome shotgun (WGS) entry which is preliminary data.</text>
</comment>
<accession>A0ACC6PDE3</accession>
<proteinExistence type="predicted"/>
<reference evidence="1" key="1">
    <citation type="submission" date="2024-03" db="EMBL/GenBank/DDBJ databases">
        <title>Whole genome sequecning of epiphytes from Marcgravia umbellata leaves.</title>
        <authorList>
            <person name="Kumar G."/>
            <person name="Savka M.A."/>
        </authorList>
    </citation>
    <scope>NUCLEOTIDE SEQUENCE</scope>
    <source>
        <strain evidence="1">RIT_BL5</strain>
    </source>
</reference>
<name>A0ACC6PDE3_9BACL</name>
<evidence type="ECO:0000313" key="2">
    <source>
        <dbReference type="Proteomes" id="UP001380953"/>
    </source>
</evidence>
<gene>
    <name evidence="1" type="ORF">WKI47_11445</name>
</gene>
<evidence type="ECO:0000313" key="1">
    <source>
        <dbReference type="EMBL" id="MEJ8304509.1"/>
    </source>
</evidence>
<sequence length="425" mass="46282">MNVRKHAARMLALSAVFALTAGCAAIGSASNYTSTYTAEDHNPELSASMNDFALEFYTALDTHADAESIGPNRMVSPAGLAIALSMLKGGAEGKSAQELGKVLHMNGMTSEALDQAQKVASDLLRGSDPSVRMEIANSLWSQDGIALKRDYVKKMKSNYEARIQALDFTSQQSVKIINEWASDHTHGTIENVIDTPPGPDTVLLLTNAMYFKGEWSKPFEKSLTEERTFTTEDSQTLEVPTMLQSGRYEYVDSEGFQAIRLPYGESENFGMILALPDEGSSVKAFVESDLPNFETWSLAMEQQPGSIELPRFKLEDDLKLNQTLIALGMPSLFDSNRAELKGLLEGQDADARGPSLSKIKQNTFIDVNEKGTEAAAVTTAFAAGSAAPSNEPFELKLNRPFFFAITDRTTGLIVFMGEVGNPLES</sequence>
<organism evidence="1 2">
    <name type="scientific">Saccharibacillus sacchari</name>
    <dbReference type="NCBI Taxonomy" id="456493"/>
    <lineage>
        <taxon>Bacteria</taxon>
        <taxon>Bacillati</taxon>
        <taxon>Bacillota</taxon>
        <taxon>Bacilli</taxon>
        <taxon>Bacillales</taxon>
        <taxon>Paenibacillaceae</taxon>
        <taxon>Saccharibacillus</taxon>
    </lineage>
</organism>
<keyword evidence="2" id="KW-1185">Reference proteome</keyword>